<name>S7Q4Z4_GLOTA</name>
<dbReference type="GO" id="GO:0032259">
    <property type="term" value="P:methylation"/>
    <property type="evidence" value="ECO:0007669"/>
    <property type="project" value="UniProtKB-KW"/>
</dbReference>
<dbReference type="eggNOG" id="ENOG502QSMW">
    <property type="taxonomic scope" value="Eukaryota"/>
</dbReference>
<dbReference type="InterPro" id="IPR003333">
    <property type="entry name" value="CMAS"/>
</dbReference>
<evidence type="ECO:0000313" key="7">
    <source>
        <dbReference type="Proteomes" id="UP000030669"/>
    </source>
</evidence>
<dbReference type="PIRSF" id="PIRSF003085">
    <property type="entry name" value="CMAS"/>
    <property type="match status" value="1"/>
</dbReference>
<dbReference type="Proteomes" id="UP000030669">
    <property type="component" value="Unassembled WGS sequence"/>
</dbReference>
<keyword evidence="5" id="KW-0443">Lipid metabolism</keyword>
<sequence>MPELKAELRVVNDVFWVRLCTMSDLGFAEAYMYGDVECDDLVSVFMMFIYNRENLASMTSRASYLFSIPQKLTSYRFVNTIGNSRSNISAHYDISNEMFMGMFSDMTYSCAIFDDLDAVGDVQPDPLHVAQLRKLNHIIRKAHILPGQNILEIGSGWGSMAILIARTIPGTTVHTLTLSVHQRELLLTRLKEAGVEDGRVQVHLMDYREVKKRADWRGAFDRVISIEMVEAVGGEYLEDYWGVIDWAMKPRTGAGVIQGITLPESIFPGGLLPTVSLLVESMRKGSNGRLIVDSVSNIGPHYARTLREWRRRFLERFDDVIVPALVKEYPAVMGGQRGRSEIEVFKRKWICDCYCEVGFTTRTLGGEC</sequence>
<evidence type="ECO:0000256" key="5">
    <source>
        <dbReference type="ARBA" id="ARBA00023098"/>
    </source>
</evidence>
<keyword evidence="3" id="KW-0808">Transferase</keyword>
<keyword evidence="2" id="KW-0489">Methyltransferase</keyword>
<gene>
    <name evidence="6" type="ORF">GLOTRDRAFT_43704</name>
</gene>
<dbReference type="CDD" id="cd02440">
    <property type="entry name" value="AdoMet_MTases"/>
    <property type="match status" value="1"/>
</dbReference>
<proteinExistence type="inferred from homology"/>
<dbReference type="GeneID" id="19306215"/>
<evidence type="ECO:0000313" key="6">
    <source>
        <dbReference type="EMBL" id="EPQ54577.1"/>
    </source>
</evidence>
<dbReference type="SUPFAM" id="SSF53335">
    <property type="entry name" value="S-adenosyl-L-methionine-dependent methyltransferases"/>
    <property type="match status" value="1"/>
</dbReference>
<evidence type="ECO:0000256" key="4">
    <source>
        <dbReference type="ARBA" id="ARBA00022691"/>
    </source>
</evidence>
<dbReference type="KEGG" id="gtr:GLOTRDRAFT_43704"/>
<dbReference type="OrthoDB" id="8300214at2759"/>
<dbReference type="Gene3D" id="3.40.50.150">
    <property type="entry name" value="Vaccinia Virus protein VP39"/>
    <property type="match status" value="1"/>
</dbReference>
<dbReference type="InterPro" id="IPR050723">
    <property type="entry name" value="CFA/CMAS"/>
</dbReference>
<evidence type="ECO:0000256" key="3">
    <source>
        <dbReference type="ARBA" id="ARBA00022679"/>
    </source>
</evidence>
<dbReference type="PANTHER" id="PTHR43667:SF2">
    <property type="entry name" value="FATTY ACID C-METHYL TRANSFERASE"/>
    <property type="match status" value="1"/>
</dbReference>
<dbReference type="AlphaFoldDB" id="S7Q4Z4"/>
<keyword evidence="4" id="KW-0949">S-adenosyl-L-methionine</keyword>
<dbReference type="PANTHER" id="PTHR43667">
    <property type="entry name" value="CYCLOPROPANE-FATTY-ACYL-PHOSPHOLIPID SYNTHASE"/>
    <property type="match status" value="1"/>
</dbReference>
<protein>
    <submittedName>
        <fullName evidence="6">Cyclopropane-fatty-acyl-phospholipid synthase</fullName>
    </submittedName>
</protein>
<reference evidence="6 7" key="1">
    <citation type="journal article" date="2012" name="Science">
        <title>The Paleozoic origin of enzymatic lignin decomposition reconstructed from 31 fungal genomes.</title>
        <authorList>
            <person name="Floudas D."/>
            <person name="Binder M."/>
            <person name="Riley R."/>
            <person name="Barry K."/>
            <person name="Blanchette R.A."/>
            <person name="Henrissat B."/>
            <person name="Martinez A.T."/>
            <person name="Otillar R."/>
            <person name="Spatafora J.W."/>
            <person name="Yadav J.S."/>
            <person name="Aerts A."/>
            <person name="Benoit I."/>
            <person name="Boyd A."/>
            <person name="Carlson A."/>
            <person name="Copeland A."/>
            <person name="Coutinho P.M."/>
            <person name="de Vries R.P."/>
            <person name="Ferreira P."/>
            <person name="Findley K."/>
            <person name="Foster B."/>
            <person name="Gaskell J."/>
            <person name="Glotzer D."/>
            <person name="Gorecki P."/>
            <person name="Heitman J."/>
            <person name="Hesse C."/>
            <person name="Hori C."/>
            <person name="Igarashi K."/>
            <person name="Jurgens J.A."/>
            <person name="Kallen N."/>
            <person name="Kersten P."/>
            <person name="Kohler A."/>
            <person name="Kuees U."/>
            <person name="Kumar T.K.A."/>
            <person name="Kuo A."/>
            <person name="LaButti K."/>
            <person name="Larrondo L.F."/>
            <person name="Lindquist E."/>
            <person name="Ling A."/>
            <person name="Lombard V."/>
            <person name="Lucas S."/>
            <person name="Lundell T."/>
            <person name="Martin R."/>
            <person name="McLaughlin D.J."/>
            <person name="Morgenstern I."/>
            <person name="Morin E."/>
            <person name="Murat C."/>
            <person name="Nagy L.G."/>
            <person name="Nolan M."/>
            <person name="Ohm R.A."/>
            <person name="Patyshakuliyeva A."/>
            <person name="Rokas A."/>
            <person name="Ruiz-Duenas F.J."/>
            <person name="Sabat G."/>
            <person name="Salamov A."/>
            <person name="Samejima M."/>
            <person name="Schmutz J."/>
            <person name="Slot J.C."/>
            <person name="St John F."/>
            <person name="Stenlid J."/>
            <person name="Sun H."/>
            <person name="Sun S."/>
            <person name="Syed K."/>
            <person name="Tsang A."/>
            <person name="Wiebenga A."/>
            <person name="Young D."/>
            <person name="Pisabarro A."/>
            <person name="Eastwood D.C."/>
            <person name="Martin F."/>
            <person name="Cullen D."/>
            <person name="Grigoriev I.V."/>
            <person name="Hibbett D.S."/>
        </authorList>
    </citation>
    <scope>NUCLEOTIDE SEQUENCE [LARGE SCALE GENOMIC DNA]</scope>
    <source>
        <strain evidence="6 7">ATCC 11539</strain>
    </source>
</reference>
<dbReference type="InterPro" id="IPR029063">
    <property type="entry name" value="SAM-dependent_MTases_sf"/>
</dbReference>
<dbReference type="Pfam" id="PF02353">
    <property type="entry name" value="CMAS"/>
    <property type="match status" value="1"/>
</dbReference>
<accession>S7Q4Z4</accession>
<dbReference type="EMBL" id="KB469303">
    <property type="protein sequence ID" value="EPQ54577.1"/>
    <property type="molecule type" value="Genomic_DNA"/>
</dbReference>
<dbReference type="RefSeq" id="XP_007866700.1">
    <property type="nucleotide sequence ID" value="XM_007868509.1"/>
</dbReference>
<evidence type="ECO:0000256" key="1">
    <source>
        <dbReference type="ARBA" id="ARBA00010815"/>
    </source>
</evidence>
<organism evidence="6 7">
    <name type="scientific">Gloeophyllum trabeum (strain ATCC 11539 / FP-39264 / Madison 617)</name>
    <name type="common">Brown rot fungus</name>
    <dbReference type="NCBI Taxonomy" id="670483"/>
    <lineage>
        <taxon>Eukaryota</taxon>
        <taxon>Fungi</taxon>
        <taxon>Dikarya</taxon>
        <taxon>Basidiomycota</taxon>
        <taxon>Agaricomycotina</taxon>
        <taxon>Agaricomycetes</taxon>
        <taxon>Gloeophyllales</taxon>
        <taxon>Gloeophyllaceae</taxon>
        <taxon>Gloeophyllum</taxon>
    </lineage>
</organism>
<dbReference type="OMA" id="LWEFYLC"/>
<dbReference type="GO" id="GO:0008168">
    <property type="term" value="F:methyltransferase activity"/>
    <property type="evidence" value="ECO:0007669"/>
    <property type="project" value="UniProtKB-KW"/>
</dbReference>
<dbReference type="GO" id="GO:0008610">
    <property type="term" value="P:lipid biosynthetic process"/>
    <property type="evidence" value="ECO:0007669"/>
    <property type="project" value="InterPro"/>
</dbReference>
<dbReference type="HOGENOM" id="CLU_026434_0_0_1"/>
<keyword evidence="7" id="KW-1185">Reference proteome</keyword>
<evidence type="ECO:0000256" key="2">
    <source>
        <dbReference type="ARBA" id="ARBA00022603"/>
    </source>
</evidence>
<comment type="similarity">
    <text evidence="1">Belongs to the CFA/CMAS family.</text>
</comment>